<name>A0A0C2XQ79_AMAMK</name>
<gene>
    <name evidence="1" type="ORF">M378DRAFT_212995</name>
</gene>
<proteinExistence type="predicted"/>
<protein>
    <submittedName>
        <fullName evidence="1">Uncharacterized protein</fullName>
    </submittedName>
</protein>
<evidence type="ECO:0000313" key="2">
    <source>
        <dbReference type="Proteomes" id="UP000054549"/>
    </source>
</evidence>
<dbReference type="EMBL" id="KN818222">
    <property type="protein sequence ID" value="KIL71353.1"/>
    <property type="molecule type" value="Genomic_DNA"/>
</dbReference>
<keyword evidence="2" id="KW-1185">Reference proteome</keyword>
<dbReference type="HOGENOM" id="CLU_1805673_0_0_1"/>
<dbReference type="AlphaFoldDB" id="A0A0C2XQ79"/>
<organism evidence="1 2">
    <name type="scientific">Amanita muscaria (strain Koide BX008)</name>
    <dbReference type="NCBI Taxonomy" id="946122"/>
    <lineage>
        <taxon>Eukaryota</taxon>
        <taxon>Fungi</taxon>
        <taxon>Dikarya</taxon>
        <taxon>Basidiomycota</taxon>
        <taxon>Agaricomycotina</taxon>
        <taxon>Agaricomycetes</taxon>
        <taxon>Agaricomycetidae</taxon>
        <taxon>Agaricales</taxon>
        <taxon>Pluteineae</taxon>
        <taxon>Amanitaceae</taxon>
        <taxon>Amanita</taxon>
    </lineage>
</organism>
<dbReference type="InParanoid" id="A0A0C2XQ79"/>
<reference evidence="1 2" key="1">
    <citation type="submission" date="2014-04" db="EMBL/GenBank/DDBJ databases">
        <title>Evolutionary Origins and Diversification of the Mycorrhizal Mutualists.</title>
        <authorList>
            <consortium name="DOE Joint Genome Institute"/>
            <consortium name="Mycorrhizal Genomics Consortium"/>
            <person name="Kohler A."/>
            <person name="Kuo A."/>
            <person name="Nagy L.G."/>
            <person name="Floudas D."/>
            <person name="Copeland A."/>
            <person name="Barry K.W."/>
            <person name="Cichocki N."/>
            <person name="Veneault-Fourrey C."/>
            <person name="LaButti K."/>
            <person name="Lindquist E.A."/>
            <person name="Lipzen A."/>
            <person name="Lundell T."/>
            <person name="Morin E."/>
            <person name="Murat C."/>
            <person name="Riley R."/>
            <person name="Ohm R."/>
            <person name="Sun H."/>
            <person name="Tunlid A."/>
            <person name="Henrissat B."/>
            <person name="Grigoriev I.V."/>
            <person name="Hibbett D.S."/>
            <person name="Martin F."/>
        </authorList>
    </citation>
    <scope>NUCLEOTIDE SEQUENCE [LARGE SCALE GENOMIC DNA]</scope>
    <source>
        <strain evidence="1 2">Koide BX008</strain>
    </source>
</reference>
<accession>A0A0C2XQ79</accession>
<dbReference type="Proteomes" id="UP000054549">
    <property type="component" value="Unassembled WGS sequence"/>
</dbReference>
<sequence length="143" mass="16638">MHFPKIKVTVVKVNARKASASPMVEPQVRSGHEFVDADDAFYRAVVAEIKLRRPRTTVVGKLYQKLRQWSWESDKMNWGLIMTRCGASAHLEEFSDGMCFKNLGDIYMLTRSGRVLDWKLEGLREVLLMPVKPQRFFWTPKSY</sequence>
<evidence type="ECO:0000313" key="1">
    <source>
        <dbReference type="EMBL" id="KIL71353.1"/>
    </source>
</evidence>